<reference evidence="3 4" key="1">
    <citation type="submission" date="2017-04" db="EMBL/GenBank/DDBJ databases">
        <title>Compelte genome sequence of WV33.</title>
        <authorList>
            <person name="Lee P.C."/>
        </authorList>
    </citation>
    <scope>NUCLEOTIDE SEQUENCE [LARGE SCALE GENOMIC DNA]</scope>
    <source>
        <strain evidence="3 4">WV33</strain>
    </source>
</reference>
<dbReference type="SUPFAM" id="SSF51126">
    <property type="entry name" value="Pectin lyase-like"/>
    <property type="match status" value="1"/>
</dbReference>
<keyword evidence="4" id="KW-1185">Reference proteome</keyword>
<protein>
    <recommendedName>
        <fullName evidence="2">F5/8 type C domain-containing protein</fullName>
    </recommendedName>
</protein>
<feature type="domain" description="F5/8 type C" evidence="2">
    <location>
        <begin position="703"/>
        <end position="853"/>
    </location>
</feature>
<gene>
    <name evidence="3" type="ORF">FFWV33_03490</name>
</gene>
<keyword evidence="1" id="KW-0732">Signal</keyword>
<dbReference type="CDD" id="cd14948">
    <property type="entry name" value="BACON"/>
    <property type="match status" value="2"/>
</dbReference>
<dbReference type="InterPro" id="IPR000421">
    <property type="entry name" value="FA58C"/>
</dbReference>
<dbReference type="InterPro" id="IPR012334">
    <property type="entry name" value="Pectin_lyas_fold"/>
</dbReference>
<dbReference type="KEGG" id="ffa:FFWV33_03490"/>
<dbReference type="InterPro" id="IPR006626">
    <property type="entry name" value="PbH1"/>
</dbReference>
<dbReference type="InterPro" id="IPR039513">
    <property type="entry name" value="PL-6"/>
</dbReference>
<dbReference type="Pfam" id="PF14592">
    <property type="entry name" value="Chondroitinas_B"/>
    <property type="match status" value="1"/>
</dbReference>
<dbReference type="InterPro" id="IPR011050">
    <property type="entry name" value="Pectin_lyase_fold/virulence"/>
</dbReference>
<dbReference type="AlphaFoldDB" id="A0A2S1LAC1"/>
<evidence type="ECO:0000256" key="1">
    <source>
        <dbReference type="ARBA" id="ARBA00022729"/>
    </source>
</evidence>
<dbReference type="Gene3D" id="2.60.40.10">
    <property type="entry name" value="Immunoglobulins"/>
    <property type="match status" value="1"/>
</dbReference>
<organism evidence="3 4">
    <name type="scientific">Flavobacterium faecale</name>
    <dbReference type="NCBI Taxonomy" id="1355330"/>
    <lineage>
        <taxon>Bacteria</taxon>
        <taxon>Pseudomonadati</taxon>
        <taxon>Bacteroidota</taxon>
        <taxon>Flavobacteriia</taxon>
        <taxon>Flavobacteriales</taxon>
        <taxon>Flavobacteriaceae</taxon>
        <taxon>Flavobacterium</taxon>
    </lineage>
</organism>
<dbReference type="Gene3D" id="2.160.20.10">
    <property type="entry name" value="Single-stranded right-handed beta-helix, Pectin lyase-like"/>
    <property type="match status" value="1"/>
</dbReference>
<sequence length="948" mass="101585">MVIQCLLTNLNYTKMKKITLTKSSLLKPILVLTAILFLNVSVAQTVYTSASTLQTAVNAAGSTGGTFLVKDGSYSGFKVTTTSVNATADKPIIIKPQSVGGVTFTGDSYFSFKKSANIILEGFNFNCTGKSTIVKFEGSNNVRVTRNIFKLTISDGVSSVKWVYIGGVYDDVTLPYQFLSHHNRVDHNIFKEKNLPGHYITIDGTNAKVQSQYDVIDHNHFKDNSPRATNEQESVRVGWSDMSKSSGFTTVEYNLFENCDGDPEVLSVKSCDNIIRHNTFRGNYGTLSFRHGNRNRAEGNYFFGNGRPIGLAPDGTTKLYTGGMRVYGTDHVIINNYFEGLNGTKWDAPITITQGDDIDGPNNNTLSNHFRAERVVIAYNTLVNNDQGIEIGFSNNGAYSKPVNQITIANNLITSDRNSLVKIVDGKDQGSAITWSNNLMYPVSPATLISGGITTTLSSPNEVIVENPNLVFDAATSTWKSSSTTPLYSNTNAIVNDEDIEGQSRPATSNPGADQYSTASVRYLPMTAATVGPLAYENVPLTLSPVTSFELSGETKTTTVTTNLAWSATVDSSWLALSANSGLGNSSIGITATANPSGATRTGILTVTGQGVDPVMITITQVGPVLTVSSVSNFSAAGEVKTATITSNVSWTASVGTASWFSINTNSGNSNGMITVTASSNTATTSRTGTISVTGAGLSPVNVSIVQEGVPSGAVLINSGSNGNPVTATATSEQVGGTNFNYAINSLDKNAATRWSDNQDTGVIVYDLGSIFTLETIKIATTGSTTKWYFYDIQFSEDGIDYSTPVRIQSAAAASTTFESYSFTNVARYVKIVGRGNNSNSYTTISEIEFYGKAAALKVKDNVLNSAFLLYPNPASQVMYVYPKEGVTATKAILTNSNGQILLNENLKEQGEAYYSIDVATLPSGIYFLKLINEFNKTVGNKKIMIKN</sequence>
<dbReference type="Pfam" id="PF18962">
    <property type="entry name" value="Por_Secre_tail"/>
    <property type="match status" value="1"/>
</dbReference>
<dbReference type="EMBL" id="CP020918">
    <property type="protein sequence ID" value="AWG20667.1"/>
    <property type="molecule type" value="Genomic_DNA"/>
</dbReference>
<proteinExistence type="predicted"/>
<dbReference type="Gene3D" id="2.60.120.260">
    <property type="entry name" value="Galactose-binding domain-like"/>
    <property type="match status" value="1"/>
</dbReference>
<dbReference type="CDD" id="cd14251">
    <property type="entry name" value="PL-6"/>
    <property type="match status" value="1"/>
</dbReference>
<dbReference type="PROSITE" id="PS50022">
    <property type="entry name" value="FA58C_3"/>
    <property type="match status" value="1"/>
</dbReference>
<dbReference type="InterPro" id="IPR013783">
    <property type="entry name" value="Ig-like_fold"/>
</dbReference>
<dbReference type="Pfam" id="PF13004">
    <property type="entry name" value="BACON"/>
    <property type="match status" value="2"/>
</dbReference>
<dbReference type="InterPro" id="IPR026444">
    <property type="entry name" value="Secre_tail"/>
</dbReference>
<dbReference type="NCBIfam" id="TIGR04183">
    <property type="entry name" value="Por_Secre_tail"/>
    <property type="match status" value="1"/>
</dbReference>
<name>A0A2S1LAC1_9FLAO</name>
<dbReference type="InterPro" id="IPR024361">
    <property type="entry name" value="BACON"/>
</dbReference>
<evidence type="ECO:0000259" key="2">
    <source>
        <dbReference type="PROSITE" id="PS50022"/>
    </source>
</evidence>
<evidence type="ECO:0000313" key="3">
    <source>
        <dbReference type="EMBL" id="AWG20667.1"/>
    </source>
</evidence>
<dbReference type="SMART" id="SM00710">
    <property type="entry name" value="PbH1"/>
    <property type="match status" value="6"/>
</dbReference>
<evidence type="ECO:0000313" key="4">
    <source>
        <dbReference type="Proteomes" id="UP000244527"/>
    </source>
</evidence>
<accession>A0A2S1LAC1</accession>
<dbReference type="SUPFAM" id="SSF49785">
    <property type="entry name" value="Galactose-binding domain-like"/>
    <property type="match status" value="1"/>
</dbReference>
<dbReference type="InterPro" id="IPR008979">
    <property type="entry name" value="Galactose-bd-like_sf"/>
</dbReference>
<dbReference type="Proteomes" id="UP000244527">
    <property type="component" value="Chromosome"/>
</dbReference>